<accession>A0AAN5CZT5</accession>
<proteinExistence type="predicted"/>
<evidence type="ECO:0000313" key="4">
    <source>
        <dbReference type="Proteomes" id="UP001328107"/>
    </source>
</evidence>
<dbReference type="AlphaFoldDB" id="A0AAN5CZT5"/>
<feature type="transmembrane region" description="Helical" evidence="2">
    <location>
        <begin position="321"/>
        <end position="341"/>
    </location>
</feature>
<name>A0AAN5CZT5_9BILA</name>
<gene>
    <name evidence="3" type="ORF">PMAYCL1PPCAC_23242</name>
</gene>
<comment type="caution">
    <text evidence="3">The sequence shown here is derived from an EMBL/GenBank/DDBJ whole genome shotgun (WGS) entry which is preliminary data.</text>
</comment>
<dbReference type="EMBL" id="BTRK01000005">
    <property type="protein sequence ID" value="GMR53047.1"/>
    <property type="molecule type" value="Genomic_DNA"/>
</dbReference>
<keyword evidence="2" id="KW-1133">Transmembrane helix</keyword>
<feature type="transmembrane region" description="Helical" evidence="2">
    <location>
        <begin position="153"/>
        <end position="172"/>
    </location>
</feature>
<evidence type="ECO:0000256" key="1">
    <source>
        <dbReference type="SAM" id="MobiDB-lite"/>
    </source>
</evidence>
<reference evidence="4" key="1">
    <citation type="submission" date="2022-10" db="EMBL/GenBank/DDBJ databases">
        <title>Genome assembly of Pristionchus species.</title>
        <authorList>
            <person name="Yoshida K."/>
            <person name="Sommer R.J."/>
        </authorList>
    </citation>
    <scope>NUCLEOTIDE SEQUENCE [LARGE SCALE GENOMIC DNA]</scope>
    <source>
        <strain evidence="4">RS5460</strain>
    </source>
</reference>
<feature type="transmembrane region" description="Helical" evidence="2">
    <location>
        <begin position="179"/>
        <end position="203"/>
    </location>
</feature>
<evidence type="ECO:0000256" key="2">
    <source>
        <dbReference type="SAM" id="Phobius"/>
    </source>
</evidence>
<feature type="transmembrane region" description="Helical" evidence="2">
    <location>
        <begin position="209"/>
        <end position="229"/>
    </location>
</feature>
<feature type="non-terminal residue" evidence="3">
    <location>
        <position position="1"/>
    </location>
</feature>
<keyword evidence="2" id="KW-0812">Transmembrane</keyword>
<keyword evidence="4" id="KW-1185">Reference proteome</keyword>
<organism evidence="3 4">
    <name type="scientific">Pristionchus mayeri</name>
    <dbReference type="NCBI Taxonomy" id="1317129"/>
    <lineage>
        <taxon>Eukaryota</taxon>
        <taxon>Metazoa</taxon>
        <taxon>Ecdysozoa</taxon>
        <taxon>Nematoda</taxon>
        <taxon>Chromadorea</taxon>
        <taxon>Rhabditida</taxon>
        <taxon>Rhabditina</taxon>
        <taxon>Diplogasteromorpha</taxon>
        <taxon>Diplogasteroidea</taxon>
        <taxon>Neodiplogasteridae</taxon>
        <taxon>Pristionchus</taxon>
    </lineage>
</organism>
<evidence type="ECO:0000313" key="3">
    <source>
        <dbReference type="EMBL" id="GMR53047.1"/>
    </source>
</evidence>
<protein>
    <submittedName>
        <fullName evidence="3">Uncharacterized protein</fullName>
    </submittedName>
</protein>
<feature type="transmembrane region" description="Helical" evidence="2">
    <location>
        <begin position="53"/>
        <end position="73"/>
    </location>
</feature>
<dbReference type="Proteomes" id="UP001328107">
    <property type="component" value="Unassembled WGS sequence"/>
</dbReference>
<feature type="compositionally biased region" description="Basic residues" evidence="1">
    <location>
        <begin position="1"/>
        <end position="13"/>
    </location>
</feature>
<feature type="transmembrane region" description="Helical" evidence="2">
    <location>
        <begin position="295"/>
        <end position="315"/>
    </location>
</feature>
<keyword evidence="2" id="KW-0472">Membrane</keyword>
<feature type="region of interest" description="Disordered" evidence="1">
    <location>
        <begin position="1"/>
        <end position="32"/>
    </location>
</feature>
<sequence length="364" mass="39984">GRMPRGRSFKRPHWMRERSPSPSSGEDEEEAPPDLNWGLPDWLENWLHSRRSLGPLSFAFGVFCYCIGLWLPIEDWILHSILPHIGEVKRMRLEKLKCVVGPTVVMLLSLFLVRSHRHPDESFHTAHVNGVNAAGGAFVGHHLMTAAPASSNYMVAALTIAPGILSFLSAFFDYDHAYVNPLVMTAILGGACLPAWSALFALGGLPLEGLALIDICLFTMAAAMTECYARKVVDRLWRPGNFLTPLATQMGTDLVFCWLAGSYMAELAASRGVGVVPTVANVGEMSAHSETASQILRFVNIIAILVLLGQTIVWAQEMWHSGARGYAMAAFVCIFLQVVYVNELGPMPLIYQETHVSLPPRIGT</sequence>